<dbReference type="CDD" id="cd05739">
    <property type="entry name" value="IgI_3_RPTP_IIa_LAR_like"/>
    <property type="match status" value="1"/>
</dbReference>
<dbReference type="InterPro" id="IPR036116">
    <property type="entry name" value="FN3_sf"/>
</dbReference>
<keyword evidence="5 20" id="KW-0732">Signal</keyword>
<evidence type="ECO:0000256" key="6">
    <source>
        <dbReference type="ARBA" id="ARBA00022737"/>
    </source>
</evidence>
<name>A0A7E6DER6_9CHIR</name>
<dbReference type="Pfam" id="PF00041">
    <property type="entry name" value="fn3"/>
    <property type="match status" value="3"/>
</dbReference>
<dbReference type="Pfam" id="PF07679">
    <property type="entry name" value="I-set"/>
    <property type="match status" value="2"/>
</dbReference>
<dbReference type="SUPFAM" id="SSF48726">
    <property type="entry name" value="Immunoglobulin"/>
    <property type="match status" value="3"/>
</dbReference>
<dbReference type="SUPFAM" id="SSF52799">
    <property type="entry name" value="(Phosphotyrosine protein) phosphatases II"/>
    <property type="match status" value="2"/>
</dbReference>
<dbReference type="PROSITE" id="PS50056">
    <property type="entry name" value="TYR_PHOSPHATASE_2"/>
    <property type="match status" value="2"/>
</dbReference>
<evidence type="ECO:0000313" key="25">
    <source>
        <dbReference type="Proteomes" id="UP000504628"/>
    </source>
</evidence>
<dbReference type="GeneID" id="114500340"/>
<keyword evidence="8" id="KW-0904">Protein phosphatase</keyword>
<dbReference type="CDD" id="cd14628">
    <property type="entry name" value="R-PTP-D-2"/>
    <property type="match status" value="1"/>
</dbReference>
<evidence type="ECO:0000256" key="2">
    <source>
        <dbReference type="ARBA" id="ARBA00010504"/>
    </source>
</evidence>
<dbReference type="Pfam" id="PF13927">
    <property type="entry name" value="Ig_3"/>
    <property type="match status" value="1"/>
</dbReference>
<feature type="domain" description="Ig-like" evidence="23">
    <location>
        <begin position="126"/>
        <end position="224"/>
    </location>
</feature>
<feature type="domain" description="Ig-like" evidence="23">
    <location>
        <begin position="24"/>
        <end position="114"/>
    </location>
</feature>
<dbReference type="SMART" id="SM00404">
    <property type="entry name" value="PTPc_motif"/>
    <property type="match status" value="2"/>
</dbReference>
<dbReference type="GO" id="GO:0099537">
    <property type="term" value="P:trans-synaptic signaling"/>
    <property type="evidence" value="ECO:0007669"/>
    <property type="project" value="UniProtKB-ARBA"/>
</dbReference>
<evidence type="ECO:0000256" key="5">
    <source>
        <dbReference type="ARBA" id="ARBA00022729"/>
    </source>
</evidence>
<dbReference type="PROSITE" id="PS00383">
    <property type="entry name" value="TYR_PHOSPHATASE_1"/>
    <property type="match status" value="2"/>
</dbReference>
<feature type="domain" description="Tyrosine-protein phosphatase" evidence="21">
    <location>
        <begin position="947"/>
        <end position="1202"/>
    </location>
</feature>
<feature type="domain" description="Ig-like" evidence="23">
    <location>
        <begin position="236"/>
        <end position="318"/>
    </location>
</feature>
<feature type="domain" description="Fibronectin type-III" evidence="24">
    <location>
        <begin position="518"/>
        <end position="607"/>
    </location>
</feature>
<dbReference type="Proteomes" id="UP000504628">
    <property type="component" value="Chromosome 3"/>
</dbReference>
<comment type="function">
    <text evidence="16">Can bidirectionally induce pre- and post-synaptic differentiation of neurons by mediating interaction with IL1RAP and IL1RAPL1 trans-synaptically. Involved in pre-synaptic differentiation through interaction with SLITRK2.</text>
</comment>
<dbReference type="PRINTS" id="PR00700">
    <property type="entry name" value="PRTYPHPHTASE"/>
</dbReference>
<evidence type="ECO:0000256" key="4">
    <source>
        <dbReference type="ARBA" id="ARBA00022692"/>
    </source>
</evidence>
<evidence type="ECO:0000256" key="9">
    <source>
        <dbReference type="ARBA" id="ARBA00022989"/>
    </source>
</evidence>
<dbReference type="InterPro" id="IPR029021">
    <property type="entry name" value="Prot-tyrosine_phosphatase-like"/>
</dbReference>
<dbReference type="CTD" id="5789"/>
<dbReference type="InterPro" id="IPR045905">
    <property type="entry name" value="R-PTP-delta_cat"/>
</dbReference>
<evidence type="ECO:0000256" key="15">
    <source>
        <dbReference type="ARBA" id="ARBA00051722"/>
    </source>
</evidence>
<feature type="transmembrane region" description="Helical" evidence="19">
    <location>
        <begin position="857"/>
        <end position="880"/>
    </location>
</feature>
<evidence type="ECO:0000313" key="26">
    <source>
        <dbReference type="RefSeq" id="XP_035877531.1"/>
    </source>
</evidence>
<comment type="similarity">
    <text evidence="2">Belongs to the protein-tyrosine phosphatase family. Receptor class 2A subfamily.</text>
</comment>
<dbReference type="SMART" id="SM00409">
    <property type="entry name" value="IG"/>
    <property type="match status" value="4"/>
</dbReference>
<feature type="domain" description="Tyrosine specific protein phosphatases" evidence="22">
    <location>
        <begin position="1122"/>
        <end position="1193"/>
    </location>
</feature>
<dbReference type="RefSeq" id="XP_035877531.1">
    <property type="nucleotide sequence ID" value="XM_036021638.1"/>
</dbReference>
<feature type="domain" description="Fibronectin type-III" evidence="24">
    <location>
        <begin position="325"/>
        <end position="415"/>
    </location>
</feature>
<evidence type="ECO:0000256" key="13">
    <source>
        <dbReference type="ARBA" id="ARBA00023180"/>
    </source>
</evidence>
<feature type="domain" description="Fibronectin type-III" evidence="24">
    <location>
        <begin position="420"/>
        <end position="516"/>
    </location>
</feature>
<dbReference type="InterPro" id="IPR036179">
    <property type="entry name" value="Ig-like_dom_sf"/>
</dbReference>
<feature type="domain" description="Tyrosine-protein phosphatase" evidence="21">
    <location>
        <begin position="1234"/>
        <end position="1493"/>
    </location>
</feature>
<evidence type="ECO:0000256" key="20">
    <source>
        <dbReference type="SAM" id="SignalP"/>
    </source>
</evidence>
<dbReference type="GO" id="GO:0099054">
    <property type="term" value="P:presynapse assembly"/>
    <property type="evidence" value="ECO:0007669"/>
    <property type="project" value="UniProtKB-ARBA"/>
</dbReference>
<dbReference type="SUPFAM" id="SSF49265">
    <property type="entry name" value="Fibronectin type III"/>
    <property type="match status" value="3"/>
</dbReference>
<proteinExistence type="inferred from homology"/>
<dbReference type="CDD" id="cd00063">
    <property type="entry name" value="FN3"/>
    <property type="match status" value="4"/>
</dbReference>
<dbReference type="GO" id="GO:0098978">
    <property type="term" value="C:glutamatergic synapse"/>
    <property type="evidence" value="ECO:0007669"/>
    <property type="project" value="UniProtKB-ARBA"/>
</dbReference>
<dbReference type="InterPro" id="IPR003598">
    <property type="entry name" value="Ig_sub2"/>
</dbReference>
<dbReference type="FunFam" id="3.90.190.10:FF:000002">
    <property type="entry name" value="receptor-type tyrosine-protein phosphatase delta isoform X2"/>
    <property type="match status" value="1"/>
</dbReference>
<dbReference type="InterPro" id="IPR000387">
    <property type="entry name" value="Tyr_Pase_dom"/>
</dbReference>
<dbReference type="InterPro" id="IPR003961">
    <property type="entry name" value="FN3_dom"/>
</dbReference>
<dbReference type="PANTHER" id="PTHR46957">
    <property type="entry name" value="CYTOKINE RECEPTOR"/>
    <property type="match status" value="1"/>
</dbReference>
<feature type="region of interest" description="Disordered" evidence="18">
    <location>
        <begin position="889"/>
        <end position="909"/>
    </location>
</feature>
<evidence type="ECO:0000256" key="3">
    <source>
        <dbReference type="ARBA" id="ARBA00013064"/>
    </source>
</evidence>
<dbReference type="InterPro" id="IPR007110">
    <property type="entry name" value="Ig-like_dom"/>
</dbReference>
<dbReference type="InterPro" id="IPR050713">
    <property type="entry name" value="RTP_Phos/Ushers"/>
</dbReference>
<dbReference type="SMART" id="SM00408">
    <property type="entry name" value="IGc2"/>
    <property type="match status" value="3"/>
</dbReference>
<dbReference type="FunFam" id="2.60.40.10:FF:000036">
    <property type="entry name" value="receptor-type tyrosine-protein phosphatase delta isoform X1"/>
    <property type="match status" value="1"/>
</dbReference>
<evidence type="ECO:0000256" key="18">
    <source>
        <dbReference type="SAM" id="MobiDB-lite"/>
    </source>
</evidence>
<protein>
    <recommendedName>
        <fullName evidence="17">Receptor-type tyrosine-protein phosphatase delta</fullName>
        <ecNumber evidence="3">3.1.3.48</ecNumber>
    </recommendedName>
</protein>
<dbReference type="FunFam" id="2.60.40.10:FF:000015">
    <property type="entry name" value="receptor-type tyrosine-protein phosphatase delta isoform X2"/>
    <property type="match status" value="1"/>
</dbReference>
<dbReference type="PANTHER" id="PTHR46957:SF11">
    <property type="entry name" value="PROTEIN-TYROSINE-PHOSPHATASE"/>
    <property type="match status" value="1"/>
</dbReference>
<evidence type="ECO:0000256" key="8">
    <source>
        <dbReference type="ARBA" id="ARBA00022912"/>
    </source>
</evidence>
<dbReference type="FunFam" id="2.60.40.10:FF:000023">
    <property type="entry name" value="receptor-type tyrosine-protein phosphatase delta isoform X2"/>
    <property type="match status" value="1"/>
</dbReference>
<dbReference type="Gene3D" id="2.60.40.10">
    <property type="entry name" value="Immunoglobulins"/>
    <property type="match status" value="7"/>
</dbReference>
<dbReference type="InterPro" id="IPR003599">
    <property type="entry name" value="Ig_sub"/>
</dbReference>
<evidence type="ECO:0000259" key="23">
    <source>
        <dbReference type="PROSITE" id="PS50835"/>
    </source>
</evidence>
<dbReference type="FunFam" id="2.60.40.10:FF:000010">
    <property type="entry name" value="receptor-type tyrosine-protein phosphatase delta isoform X1"/>
    <property type="match status" value="1"/>
</dbReference>
<keyword evidence="11" id="KW-1015">Disulfide bond</keyword>
<evidence type="ECO:0000256" key="19">
    <source>
        <dbReference type="SAM" id="Phobius"/>
    </source>
</evidence>
<keyword evidence="4 19" id="KW-0812">Transmembrane</keyword>
<dbReference type="FunFam" id="3.90.190.10:FF:000001">
    <property type="entry name" value="Receptor-type tyrosine-protein phosphatase F isoform A"/>
    <property type="match status" value="1"/>
</dbReference>
<dbReference type="Gene3D" id="3.90.190.10">
    <property type="entry name" value="Protein tyrosine phosphatase superfamily"/>
    <property type="match status" value="2"/>
</dbReference>
<feature type="domain" description="Tyrosine specific protein phosphatases" evidence="22">
    <location>
        <begin position="1411"/>
        <end position="1484"/>
    </location>
</feature>
<evidence type="ECO:0000256" key="1">
    <source>
        <dbReference type="ARBA" id="ARBA00004479"/>
    </source>
</evidence>
<evidence type="ECO:0000259" key="22">
    <source>
        <dbReference type="PROSITE" id="PS50056"/>
    </source>
</evidence>
<feature type="compositionally biased region" description="Basic and acidic residues" evidence="18">
    <location>
        <begin position="900"/>
        <end position="909"/>
    </location>
</feature>
<keyword evidence="7" id="KW-0378">Hydrolase</keyword>
<dbReference type="InterPro" id="IPR016130">
    <property type="entry name" value="Tyr_Pase_AS"/>
</dbReference>
<keyword evidence="25" id="KW-1185">Reference proteome</keyword>
<comment type="subcellular location">
    <subcellularLocation>
        <location evidence="1">Membrane</location>
        <topology evidence="1">Single-pass type I membrane protein</topology>
    </subcellularLocation>
</comment>
<dbReference type="EC" id="3.1.3.48" evidence="3"/>
<keyword evidence="13" id="KW-0325">Glycoprotein</keyword>
<feature type="signal peptide" evidence="20">
    <location>
        <begin position="1"/>
        <end position="20"/>
    </location>
</feature>
<gene>
    <name evidence="26" type="primary">PTPRD</name>
</gene>
<keyword evidence="10 19" id="KW-0472">Membrane</keyword>
<keyword evidence="14" id="KW-0393">Immunoglobulin domain</keyword>
<dbReference type="FunFam" id="2.60.40.10:FF:000068">
    <property type="entry name" value="receptor-type tyrosine-protein phosphatase delta isoform X1"/>
    <property type="match status" value="1"/>
</dbReference>
<keyword evidence="9 19" id="KW-1133">Transmembrane helix</keyword>
<dbReference type="GO" id="GO:0098609">
    <property type="term" value="P:cell-cell adhesion"/>
    <property type="evidence" value="ECO:0007669"/>
    <property type="project" value="UniProtKB-ARBA"/>
</dbReference>
<dbReference type="PROSITE" id="PS50835">
    <property type="entry name" value="IG_LIKE"/>
    <property type="match status" value="3"/>
</dbReference>
<dbReference type="InterPro" id="IPR013098">
    <property type="entry name" value="Ig_I-set"/>
</dbReference>
<dbReference type="InterPro" id="IPR013783">
    <property type="entry name" value="Ig-like_fold"/>
</dbReference>
<dbReference type="SMART" id="SM00194">
    <property type="entry name" value="PTPc"/>
    <property type="match status" value="2"/>
</dbReference>
<dbReference type="SMART" id="SM00060">
    <property type="entry name" value="FN3"/>
    <property type="match status" value="4"/>
</dbReference>
<dbReference type="InterPro" id="IPR003595">
    <property type="entry name" value="Tyr_Pase_cat"/>
</dbReference>
<dbReference type="Pfam" id="PF00102">
    <property type="entry name" value="Y_phosphatase"/>
    <property type="match status" value="2"/>
</dbReference>
<dbReference type="FunFam" id="2.60.40.10:FF:000027">
    <property type="entry name" value="receptor-type tyrosine-protein phosphatase delta isoform X1"/>
    <property type="match status" value="1"/>
</dbReference>
<evidence type="ECO:0000256" key="14">
    <source>
        <dbReference type="ARBA" id="ARBA00023319"/>
    </source>
</evidence>
<dbReference type="GO" id="GO:0005886">
    <property type="term" value="C:plasma membrane"/>
    <property type="evidence" value="ECO:0007669"/>
    <property type="project" value="UniProtKB-ARBA"/>
</dbReference>
<dbReference type="GO" id="GO:0004725">
    <property type="term" value="F:protein tyrosine phosphatase activity"/>
    <property type="evidence" value="ECO:0007669"/>
    <property type="project" value="UniProtKB-EC"/>
</dbReference>
<accession>A0A7E6DER6</accession>
<evidence type="ECO:0000259" key="24">
    <source>
        <dbReference type="PROSITE" id="PS50853"/>
    </source>
</evidence>
<feature type="chain" id="PRO_5028962874" description="Receptor-type tyrosine-protein phosphatase delta" evidence="20">
    <location>
        <begin position="21"/>
        <end position="1502"/>
    </location>
</feature>
<evidence type="ECO:0000256" key="7">
    <source>
        <dbReference type="ARBA" id="ARBA00022801"/>
    </source>
</evidence>
<reference evidence="26" key="1">
    <citation type="submission" date="2025-08" db="UniProtKB">
        <authorList>
            <consortium name="RefSeq"/>
        </authorList>
    </citation>
    <scope>IDENTIFICATION</scope>
    <source>
        <tissue evidence="26">Muscle</tissue>
    </source>
</reference>
<dbReference type="CDD" id="cd14624">
    <property type="entry name" value="R-PTPc-D-1"/>
    <property type="match status" value="1"/>
</dbReference>
<sequence>MVRVARPLLLLLAFFLRADAETPPRFTRTPVDQTGVSGGVASFICQATGDPRPKIVWNKKGKKVSNQRFEVIEFDDGSGSVLRIQPLRTPRDEAIYECVASNNVREISVSTRLTVLREDQIPRGFPTIDMGPQLKVVERTRTATMLCAASGNPDPEITWFKDFLPVDTSNNNGRIKQLRSESIGGTPIRGALQIEQSEESDQGKYECVATNSAGTRYSAPANLYVRELREVRRVPPRFSIPPTNHEIMPGGSVNITCVAVGSPMPYVKWMLGAEDLTPEDDMPIGRNVLELNDVRQSANYTCVAMSTLGVIEAIAQITVKALPKPPGTPVVTESTATSITLTWDSGNPEPVSYYIIQHKPKNSEEPYKEIDGVATTRYSVAGLSPYSDYEFRVVAVNNIGRGPPSEPVLTQTSEQAPSSAPRDVQARMLSSTTILVQWKEPEEPNGQIQGYRVYYTMDPTQHVNNWMKHNVADSQITTIGNLVPQKTYSVKVLAFTSIGDGPLSSDIQVITQTGVPGQPLNFKAEPESETSILLSWTPPRSDTIANYELVYKDGEHGEEQRITIEPGTSYRLQGLKPNSLYYFRLAARSPQGLGASTTEISARTMQSTVFAKNFHVKAVMKTSVLLSWEIPENYNSAMPFKILYDDGKMVEEVDGRATQKLIVNLKPEKSYSFVLTNRGNSAGGLQHRVTAKTAPDVLRTKPAFIGKTNLDGMITVQLPEVPANENIKGYYIIIVPLKKSRGKFIKPWESPDEMELDELLKEISRKRRSIRYGREVELKPYIAAHFDVLPTEFTLGDDKHYGGFTNKQLQSGQEYVFFVLAVMEHAESKMYATSPYSDPVVSMDLDPQPITDEEEGLIWVVGPVLAVVFIICIVIAILLYKRKRAESDSRKSSIPNSKEVPSHHPTDPVELRRLNFQTPGMASHPPIPILELADHIERLKANDNLKFSQEYESIDPGQQFTWEHSNLEVNKPKNRYANVIAYDHSRVLLSAIEGIPGSDYVNANYIDGYRKQNAYIATQGSLPETFGDFWRMIWEQRSATIVMMTKLEERSRVKCDQYWPSRGTETHGLVQVTLLDTVELATYCVRTFALYKNGSSEKREVRQFQFTAWPDHGVPEHPTPFLAFLRRVKACNPPDAGPMVVHCSAGVGRTGCFIVIDAMLERIKHEKTVDIYGHVTLMRAQRNYMVQTEDQYIFIHDALLEAVTCGNTEVPARNLYAYIQKLTQIETGENVTGMELEFKRLASSKAHTSRFISANLPCNKFKNRLVNIMPYESTRVCLQPIRGVEGSDYINASFIDGYRQQKAYIATQGPLAETTEDFWRMLWEHNSTIVVMLTKLREMGREKCHQYWPAERSARYQYFVVDPMAEYNMPQYILREFKVTDARDGQSRTVRQFQFTDWPEQGVPKSGEGFIDFIGQVHKTKEQFGQDGPISVHCSAGVGRTGVFITLSIVLERMRYEGVVDIFQTVKMLRTQRPAMVQTEDQYQFCYRASLEYLGSFDHYAT</sequence>
<dbReference type="CDD" id="cd05738">
    <property type="entry name" value="IgI_2_RPTP_IIa_LAR_like"/>
    <property type="match status" value="1"/>
</dbReference>
<evidence type="ECO:0000256" key="10">
    <source>
        <dbReference type="ARBA" id="ARBA00023136"/>
    </source>
</evidence>
<dbReference type="PROSITE" id="PS50055">
    <property type="entry name" value="TYR_PHOSPHATASE_PTP"/>
    <property type="match status" value="2"/>
</dbReference>
<dbReference type="PROSITE" id="PS50853">
    <property type="entry name" value="FN3"/>
    <property type="match status" value="3"/>
</dbReference>
<organism evidence="25 26">
    <name type="scientific">Phyllostomus discolor</name>
    <name type="common">pale spear-nosed bat</name>
    <dbReference type="NCBI Taxonomy" id="89673"/>
    <lineage>
        <taxon>Eukaryota</taxon>
        <taxon>Metazoa</taxon>
        <taxon>Chordata</taxon>
        <taxon>Craniata</taxon>
        <taxon>Vertebrata</taxon>
        <taxon>Euteleostomi</taxon>
        <taxon>Mammalia</taxon>
        <taxon>Eutheria</taxon>
        <taxon>Laurasiatheria</taxon>
        <taxon>Chiroptera</taxon>
        <taxon>Yangochiroptera</taxon>
        <taxon>Phyllostomidae</taxon>
        <taxon>Phyllostominae</taxon>
        <taxon>Phyllostomus</taxon>
    </lineage>
</organism>
<evidence type="ECO:0000259" key="21">
    <source>
        <dbReference type="PROSITE" id="PS50055"/>
    </source>
</evidence>
<evidence type="ECO:0000256" key="12">
    <source>
        <dbReference type="ARBA" id="ARBA00023170"/>
    </source>
</evidence>
<dbReference type="FunFam" id="2.60.40.10:FF:000181">
    <property type="entry name" value="receptor-type tyrosine-protein phosphatase delta isoform X4"/>
    <property type="match status" value="1"/>
</dbReference>
<dbReference type="InterPro" id="IPR000242">
    <property type="entry name" value="PTP_cat"/>
</dbReference>
<evidence type="ECO:0000256" key="17">
    <source>
        <dbReference type="ARBA" id="ARBA00074819"/>
    </source>
</evidence>
<comment type="catalytic activity">
    <reaction evidence="15">
        <text>O-phospho-L-tyrosyl-[protein] + H2O = L-tyrosyl-[protein] + phosphate</text>
        <dbReference type="Rhea" id="RHEA:10684"/>
        <dbReference type="Rhea" id="RHEA-COMP:10136"/>
        <dbReference type="Rhea" id="RHEA-COMP:20101"/>
        <dbReference type="ChEBI" id="CHEBI:15377"/>
        <dbReference type="ChEBI" id="CHEBI:43474"/>
        <dbReference type="ChEBI" id="CHEBI:46858"/>
        <dbReference type="ChEBI" id="CHEBI:61978"/>
        <dbReference type="EC" id="3.1.3.48"/>
    </reaction>
</comment>
<keyword evidence="6" id="KW-0677">Repeat</keyword>
<keyword evidence="12 26" id="KW-0675">Receptor</keyword>
<evidence type="ECO:0000256" key="11">
    <source>
        <dbReference type="ARBA" id="ARBA00023157"/>
    </source>
</evidence>
<evidence type="ECO:0000256" key="16">
    <source>
        <dbReference type="ARBA" id="ARBA00053769"/>
    </source>
</evidence>